<evidence type="ECO:0000313" key="1">
    <source>
        <dbReference type="EMBL" id="MBU5669537.1"/>
    </source>
</evidence>
<reference evidence="1 2" key="1">
    <citation type="submission" date="2021-06" db="EMBL/GenBank/DDBJ databases">
        <authorList>
            <person name="Sun Q."/>
            <person name="Li D."/>
        </authorList>
    </citation>
    <scope>NUCLEOTIDE SEQUENCE [LARGE SCALE GENOMIC DNA]</scope>
    <source>
        <strain evidence="1 2">MSJ-1</strain>
    </source>
</reference>
<comment type="caution">
    <text evidence="1">The sequence shown here is derived from an EMBL/GenBank/DDBJ whole genome shotgun (WGS) entry which is preliminary data.</text>
</comment>
<sequence length="153" mass="17953">MKCKSDRINLSEEFIEKCKKIRFYYKTIRNTAKHTNLSVATVRNLTEGATKTISKENYNKIINLYNLFEDEIENKWQVGLIKKEKKPKEESKKINIGETYKIVTSNKGTVEDTIEMGKAVKEYPHFYVLRSKNYDFTVLKNDLLNKEFGILKA</sequence>
<organism evidence="1 2">
    <name type="scientific">Peptoniphilus ovalis</name>
    <dbReference type="NCBI Taxonomy" id="2841503"/>
    <lineage>
        <taxon>Bacteria</taxon>
        <taxon>Bacillati</taxon>
        <taxon>Bacillota</taxon>
        <taxon>Tissierellia</taxon>
        <taxon>Tissierellales</taxon>
        <taxon>Peptoniphilaceae</taxon>
        <taxon>Peptoniphilus</taxon>
    </lineage>
</organism>
<name>A0ABS6FH81_9FIRM</name>
<keyword evidence="2" id="KW-1185">Reference proteome</keyword>
<gene>
    <name evidence="1" type="ORF">KQI68_06750</name>
</gene>
<protein>
    <recommendedName>
        <fullName evidence="3">HTH cro/C1-type domain-containing protein</fullName>
    </recommendedName>
</protein>
<proteinExistence type="predicted"/>
<evidence type="ECO:0000313" key="2">
    <source>
        <dbReference type="Proteomes" id="UP000783742"/>
    </source>
</evidence>
<evidence type="ECO:0008006" key="3">
    <source>
        <dbReference type="Google" id="ProtNLM"/>
    </source>
</evidence>
<dbReference type="Proteomes" id="UP000783742">
    <property type="component" value="Unassembled WGS sequence"/>
</dbReference>
<dbReference type="RefSeq" id="WP_216549370.1">
    <property type="nucleotide sequence ID" value="NZ_JAHLQO010000004.1"/>
</dbReference>
<dbReference type="EMBL" id="JAHLQO010000004">
    <property type="protein sequence ID" value="MBU5669537.1"/>
    <property type="molecule type" value="Genomic_DNA"/>
</dbReference>
<accession>A0ABS6FH81</accession>